<dbReference type="EMBL" id="JAEHOE010000057">
    <property type="protein sequence ID" value="KAG2490957.1"/>
    <property type="molecule type" value="Genomic_DNA"/>
</dbReference>
<gene>
    <name evidence="2" type="ORF">HYH03_010634</name>
</gene>
<keyword evidence="3" id="KW-1185">Reference proteome</keyword>
<dbReference type="Proteomes" id="UP000612055">
    <property type="component" value="Unassembled WGS sequence"/>
</dbReference>
<reference evidence="2" key="1">
    <citation type="journal article" date="2020" name="bioRxiv">
        <title>Comparative genomics of Chlamydomonas.</title>
        <authorList>
            <person name="Craig R.J."/>
            <person name="Hasan A.R."/>
            <person name="Ness R.W."/>
            <person name="Keightley P.D."/>
        </authorList>
    </citation>
    <scope>NUCLEOTIDE SEQUENCE</scope>
    <source>
        <strain evidence="2">CCAP 11/70</strain>
    </source>
</reference>
<dbReference type="InterPro" id="IPR032675">
    <property type="entry name" value="LRR_dom_sf"/>
</dbReference>
<evidence type="ECO:0000313" key="3">
    <source>
        <dbReference type="Proteomes" id="UP000612055"/>
    </source>
</evidence>
<evidence type="ECO:0000313" key="2">
    <source>
        <dbReference type="EMBL" id="KAG2490957.1"/>
    </source>
</evidence>
<organism evidence="2 3">
    <name type="scientific">Edaphochlamys debaryana</name>
    <dbReference type="NCBI Taxonomy" id="47281"/>
    <lineage>
        <taxon>Eukaryota</taxon>
        <taxon>Viridiplantae</taxon>
        <taxon>Chlorophyta</taxon>
        <taxon>core chlorophytes</taxon>
        <taxon>Chlorophyceae</taxon>
        <taxon>CS clade</taxon>
        <taxon>Chlamydomonadales</taxon>
        <taxon>Chlamydomonadales incertae sedis</taxon>
        <taxon>Edaphochlamys</taxon>
    </lineage>
</organism>
<dbReference type="AlphaFoldDB" id="A0A835XWL2"/>
<protein>
    <submittedName>
        <fullName evidence="2">Uncharacterized protein</fullName>
    </submittedName>
</protein>
<comment type="caution">
    <text evidence="2">The sequence shown here is derived from an EMBL/GenBank/DDBJ whole genome shotgun (WGS) entry which is preliminary data.</text>
</comment>
<comment type="subcellular location">
    <subcellularLocation>
        <location evidence="1">Cytoplasm</location>
        <location evidence="1">Cytoskeleton</location>
        <location evidence="1">Cilium axoneme</location>
    </subcellularLocation>
</comment>
<evidence type="ECO:0000256" key="1">
    <source>
        <dbReference type="ARBA" id="ARBA00004430"/>
    </source>
</evidence>
<name>A0A835XWL2_9CHLO</name>
<sequence length="501" mass="52651">MKARGAKFESLDFRVDEWNHGISELQTLAVLEALAPCANLSRLELHGEFLLSKDICEAALALRPASLTFNSKASPNLRGAPRDAHVFWTAEMLRGLLPGLKQLWVQSLTHMPAVVLQALGHGSPALEAVIITLGDERKGCTFEDVASVLDVVSTLPQLKDLSLKGGPSSEWPVPSSVLDLARLSSLTRLTSLHLGLWSHGAELASEGHGLNPELRAQFREAEERERAGLMAGVQSMPLFENLTLQFLDLAHVSPRVLGSLVASPSLLRVSSDRDCQDPFCIRLSPLEYSVAAEEGDFLDPAATYARVRPSAAAALAAAASFLSSNDVTDLEVQAPAVGGGMLLPAAAEPGAVAGVAGSALGGHAGWLAALGGAPLSCLTLTCVALDAMDLMALVQHCPGLEGLELKDCAVSPAALPCLLGLPKLRWLGVRLSPSDAQDVVLASLTQLALSPSALETLDVFYAAAEGPWEAWGAWLDGVVAWMQAEATARGLVRSICRGAAG</sequence>
<proteinExistence type="predicted"/>
<dbReference type="Gene3D" id="3.80.10.10">
    <property type="entry name" value="Ribonuclease Inhibitor"/>
    <property type="match status" value="2"/>
</dbReference>
<dbReference type="GO" id="GO:0005930">
    <property type="term" value="C:axoneme"/>
    <property type="evidence" value="ECO:0007669"/>
    <property type="project" value="UniProtKB-SubCell"/>
</dbReference>
<dbReference type="SUPFAM" id="SSF52047">
    <property type="entry name" value="RNI-like"/>
    <property type="match status" value="1"/>
</dbReference>
<accession>A0A835XWL2</accession>